<comment type="caution">
    <text evidence="2">The sequence shown here is derived from an EMBL/GenBank/DDBJ whole genome shotgun (WGS) entry which is preliminary data.</text>
</comment>
<dbReference type="SUPFAM" id="SSF55729">
    <property type="entry name" value="Acyl-CoA N-acyltransferases (Nat)"/>
    <property type="match status" value="1"/>
</dbReference>
<dbReference type="PANTHER" id="PTHR43415:SF3">
    <property type="entry name" value="GNAT-FAMILY ACETYLTRANSFERASE"/>
    <property type="match status" value="1"/>
</dbReference>
<dbReference type="AlphaFoldDB" id="A0A2D0J137"/>
<evidence type="ECO:0000313" key="2">
    <source>
        <dbReference type="EMBL" id="PHM28016.1"/>
    </source>
</evidence>
<reference evidence="2 3" key="1">
    <citation type="journal article" date="2017" name="Nat. Microbiol.">
        <title>Natural product diversity associated with the nematode symbionts Photorhabdus and Xenorhabdus.</title>
        <authorList>
            <person name="Tobias N.J."/>
            <person name="Wolff H."/>
            <person name="Djahanschiri B."/>
            <person name="Grundmann F."/>
            <person name="Kronenwerth M."/>
            <person name="Shi Y.M."/>
            <person name="Simonyi S."/>
            <person name="Grun P."/>
            <person name="Shapiro-Ilan D."/>
            <person name="Pidot S.J."/>
            <person name="Stinear T.P."/>
            <person name="Ebersberger I."/>
            <person name="Bode H.B."/>
        </authorList>
    </citation>
    <scope>NUCLEOTIDE SEQUENCE [LARGE SCALE GENOMIC DNA]</scope>
    <source>
        <strain evidence="2 3">DSM 16342</strain>
    </source>
</reference>
<protein>
    <submittedName>
        <fullName evidence="2">Acetyltransferase</fullName>
    </submittedName>
</protein>
<feature type="domain" description="N-acetyltransferase" evidence="1">
    <location>
        <begin position="1"/>
        <end position="63"/>
    </location>
</feature>
<dbReference type="Gene3D" id="3.40.630.30">
    <property type="match status" value="1"/>
</dbReference>
<accession>A0A2D0J137</accession>
<dbReference type="InterPro" id="IPR000182">
    <property type="entry name" value="GNAT_dom"/>
</dbReference>
<organism evidence="2 3">
    <name type="scientific">Xenorhabdus budapestensis</name>
    <dbReference type="NCBI Taxonomy" id="290110"/>
    <lineage>
        <taxon>Bacteria</taxon>
        <taxon>Pseudomonadati</taxon>
        <taxon>Pseudomonadota</taxon>
        <taxon>Gammaproteobacteria</taxon>
        <taxon>Enterobacterales</taxon>
        <taxon>Morganellaceae</taxon>
        <taxon>Xenorhabdus</taxon>
    </lineage>
</organism>
<evidence type="ECO:0000313" key="3">
    <source>
        <dbReference type="Proteomes" id="UP000225833"/>
    </source>
</evidence>
<dbReference type="PROSITE" id="PS51186">
    <property type="entry name" value="GNAT"/>
    <property type="match status" value="1"/>
</dbReference>
<sequence length="68" mass="8025">MMKFAIDYAFNWLACTRIELEVFTDNEKVIELYTKFGFEMEGIQRKAAFKNGQYCDVMAMSLINNRIL</sequence>
<dbReference type="PANTHER" id="PTHR43415">
    <property type="entry name" value="SPERMIDINE N(1)-ACETYLTRANSFERASE"/>
    <property type="match status" value="1"/>
</dbReference>
<dbReference type="EMBL" id="NIBS01000007">
    <property type="protein sequence ID" value="PHM28016.1"/>
    <property type="molecule type" value="Genomic_DNA"/>
</dbReference>
<proteinExistence type="predicted"/>
<dbReference type="GO" id="GO:0016747">
    <property type="term" value="F:acyltransferase activity, transferring groups other than amino-acyl groups"/>
    <property type="evidence" value="ECO:0007669"/>
    <property type="project" value="InterPro"/>
</dbReference>
<keyword evidence="2" id="KW-0808">Transferase</keyword>
<name>A0A2D0J137_XENBU</name>
<gene>
    <name evidence="2" type="ORF">Xbud_01743</name>
</gene>
<evidence type="ECO:0000259" key="1">
    <source>
        <dbReference type="PROSITE" id="PS51186"/>
    </source>
</evidence>
<dbReference type="Pfam" id="PF13420">
    <property type="entry name" value="Acetyltransf_4"/>
    <property type="match status" value="1"/>
</dbReference>
<dbReference type="InterPro" id="IPR016181">
    <property type="entry name" value="Acyl_CoA_acyltransferase"/>
</dbReference>
<dbReference type="Proteomes" id="UP000225833">
    <property type="component" value="Unassembled WGS sequence"/>
</dbReference>